<evidence type="ECO:0000313" key="3">
    <source>
        <dbReference type="Proteomes" id="UP000823775"/>
    </source>
</evidence>
<organism evidence="2 3">
    <name type="scientific">Datura stramonium</name>
    <name type="common">Jimsonweed</name>
    <name type="synonym">Common thornapple</name>
    <dbReference type="NCBI Taxonomy" id="4076"/>
    <lineage>
        <taxon>Eukaryota</taxon>
        <taxon>Viridiplantae</taxon>
        <taxon>Streptophyta</taxon>
        <taxon>Embryophyta</taxon>
        <taxon>Tracheophyta</taxon>
        <taxon>Spermatophyta</taxon>
        <taxon>Magnoliopsida</taxon>
        <taxon>eudicotyledons</taxon>
        <taxon>Gunneridae</taxon>
        <taxon>Pentapetalae</taxon>
        <taxon>asterids</taxon>
        <taxon>lamiids</taxon>
        <taxon>Solanales</taxon>
        <taxon>Solanaceae</taxon>
        <taxon>Solanoideae</taxon>
        <taxon>Datureae</taxon>
        <taxon>Datura</taxon>
    </lineage>
</organism>
<dbReference type="InterPro" id="IPR006566">
    <property type="entry name" value="FBD"/>
</dbReference>
<dbReference type="InterPro" id="IPR032675">
    <property type="entry name" value="LRR_dom_sf"/>
</dbReference>
<dbReference type="SMART" id="SM00579">
    <property type="entry name" value="FBD"/>
    <property type="match status" value="1"/>
</dbReference>
<accession>A0ABS8UZG0</accession>
<dbReference type="PANTHER" id="PTHR31900">
    <property type="entry name" value="F-BOX/RNI SUPERFAMILY PROTEIN-RELATED"/>
    <property type="match status" value="1"/>
</dbReference>
<reference evidence="2 3" key="1">
    <citation type="journal article" date="2021" name="BMC Genomics">
        <title>Datura genome reveals duplications of psychoactive alkaloid biosynthetic genes and high mutation rate following tissue culture.</title>
        <authorList>
            <person name="Rajewski A."/>
            <person name="Carter-House D."/>
            <person name="Stajich J."/>
            <person name="Litt A."/>
        </authorList>
    </citation>
    <scope>NUCLEOTIDE SEQUENCE [LARGE SCALE GENOMIC DNA]</scope>
    <source>
        <strain evidence="2">AR-01</strain>
    </source>
</reference>
<dbReference type="InterPro" id="IPR055357">
    <property type="entry name" value="LRR_At1g61320_AtMIF1"/>
</dbReference>
<dbReference type="CDD" id="cd22160">
    <property type="entry name" value="F-box_AtFBL13-like"/>
    <property type="match status" value="1"/>
</dbReference>
<proteinExistence type="predicted"/>
<feature type="domain" description="FBD" evidence="1">
    <location>
        <begin position="385"/>
        <end position="457"/>
    </location>
</feature>
<name>A0ABS8UZG0_DATST</name>
<evidence type="ECO:0000313" key="2">
    <source>
        <dbReference type="EMBL" id="MCD9639354.1"/>
    </source>
</evidence>
<comment type="caution">
    <text evidence="2">The sequence shown here is derived from an EMBL/GenBank/DDBJ whole genome shotgun (WGS) entry which is preliminary data.</text>
</comment>
<gene>
    <name evidence="2" type="ORF">HAX54_023794</name>
</gene>
<dbReference type="PANTHER" id="PTHR31900:SF32">
    <property type="entry name" value="F-BOX_RNI_FBD-LIKE DOMAIN PROTEIN"/>
    <property type="match status" value="1"/>
</dbReference>
<protein>
    <recommendedName>
        <fullName evidence="1">FBD domain-containing protein</fullName>
    </recommendedName>
</protein>
<dbReference type="Gene3D" id="3.80.10.10">
    <property type="entry name" value="Ribonuclease Inhibitor"/>
    <property type="match status" value="1"/>
</dbReference>
<sequence length="458" mass="53239">MEMERKIMAGGGDRLGDLPDSVLIHILSVLWDGKQVVRTSVLSRRWRFLWMSVPVSLDFNFPVSELKEDALDYLASIHRELYYWRSCQKIREFRVWGLRYEECYAKDVDLWVHFATKLANVERFILGFSMNYQSYEFPQFAFKNSLLRKLGLWYCQLNPSGSVNWSSLISLSFGYVDFKDGVFEEVLSGCPNLECLSLVGVSGIHPLEISSVKLRELTIEDYYDENHDLWLEISAPYIQNLHLSGLCSEIRIRQRNVASLVTATLFLDFDFADEQRNLEKESSCLKELLHSVAHVEKLILGNWCIECLSILELRGWQFPPSSRKFLELSIALEQLDFPGICSFLQSSLDLETLVIEWYDNRPSDLLSRYTNEHEQARRFETHNFNCSFPHLKTIKILNFYGSVLPLVKYLLRHATVLEKFFIDAPFEDSDVSPDYVNMALEFLSFPRSSPHASVIFSF</sequence>
<dbReference type="EMBL" id="JACEIK010002893">
    <property type="protein sequence ID" value="MCD9639354.1"/>
    <property type="molecule type" value="Genomic_DNA"/>
</dbReference>
<keyword evidence="3" id="KW-1185">Reference proteome</keyword>
<evidence type="ECO:0000259" key="1">
    <source>
        <dbReference type="SMART" id="SM00579"/>
    </source>
</evidence>
<dbReference type="InterPro" id="IPR050232">
    <property type="entry name" value="FBL13/AtMIF1-like"/>
</dbReference>
<dbReference type="SUPFAM" id="SSF52047">
    <property type="entry name" value="RNI-like"/>
    <property type="match status" value="1"/>
</dbReference>
<dbReference type="SUPFAM" id="SSF81383">
    <property type="entry name" value="F-box domain"/>
    <property type="match status" value="1"/>
</dbReference>
<dbReference type="Pfam" id="PF23622">
    <property type="entry name" value="LRR_At1g61320_AtMIF1"/>
    <property type="match status" value="1"/>
</dbReference>
<dbReference type="InterPro" id="IPR053781">
    <property type="entry name" value="F-box_AtFBL13-like"/>
</dbReference>
<dbReference type="Proteomes" id="UP000823775">
    <property type="component" value="Unassembled WGS sequence"/>
</dbReference>
<dbReference type="InterPro" id="IPR036047">
    <property type="entry name" value="F-box-like_dom_sf"/>
</dbReference>